<evidence type="ECO:0000256" key="3">
    <source>
        <dbReference type="ARBA" id="ARBA00022692"/>
    </source>
</evidence>
<feature type="transmembrane region" description="Helical" evidence="7">
    <location>
        <begin position="298"/>
        <end position="318"/>
    </location>
</feature>
<keyword evidence="4 7" id="KW-1133">Transmembrane helix</keyword>
<feature type="transmembrane region" description="Helical" evidence="7">
    <location>
        <begin position="55"/>
        <end position="78"/>
    </location>
</feature>
<protein>
    <recommendedName>
        <fullName evidence="10">MFS domain-containing protein</fullName>
    </recommendedName>
</protein>
<evidence type="ECO:0000313" key="9">
    <source>
        <dbReference type="WBParaSite" id="TREG1_13120.2"/>
    </source>
</evidence>
<keyword evidence="5 7" id="KW-0472">Membrane</keyword>
<feature type="region of interest" description="Disordered" evidence="6">
    <location>
        <begin position="221"/>
        <end position="249"/>
    </location>
</feature>
<keyword evidence="2" id="KW-0813">Transport</keyword>
<comment type="subcellular location">
    <subcellularLocation>
        <location evidence="1">Membrane</location>
        <topology evidence="1">Multi-pass membrane protein</topology>
    </subcellularLocation>
</comment>
<dbReference type="WBParaSite" id="TREG1_13120.2">
    <property type="protein sequence ID" value="TREG1_13120.2"/>
    <property type="gene ID" value="TREG1_13120"/>
</dbReference>
<evidence type="ECO:0000256" key="6">
    <source>
        <dbReference type="SAM" id="MobiDB-lite"/>
    </source>
</evidence>
<sequence>MNQKRKDLIRGLSVVAGAFMVHFSLGHFYTISNMATYIISYIYARVDSSITDREAVWLSALGLGCQGIGMPIGGLLAVKFGPTAVMILTLLTGSGSILLTYVTIQKTFIGVVFTVGIIFGLAMGIGYSVAIACAVSWFPDRRGLVVGIIVGGFGLGSLVFTPIQTAYINPHNINVNQTTRRFSDDELLDRIPYAFLVLGSILAALQLAGCILIRMKPKPKEEEEHDGVHDVSTDPKTKKLVSDSQQAHPAEVDVSTKKMFRHIDYYLLFTMMFLNCFPTSVLTSSLKIFGQTHITDDRFLSSIAAVTSLFNCGGRVAWGAIVDRFSFKNSQWSC</sequence>
<name>A0AA85IZP6_TRIRE</name>
<feature type="transmembrane region" description="Helical" evidence="7">
    <location>
        <begin position="191"/>
        <end position="213"/>
    </location>
</feature>
<dbReference type="GO" id="GO:0022857">
    <property type="term" value="F:transmembrane transporter activity"/>
    <property type="evidence" value="ECO:0007669"/>
    <property type="project" value="InterPro"/>
</dbReference>
<dbReference type="SUPFAM" id="SSF103473">
    <property type="entry name" value="MFS general substrate transporter"/>
    <property type="match status" value="1"/>
</dbReference>
<reference evidence="8" key="1">
    <citation type="submission" date="2022-06" db="EMBL/GenBank/DDBJ databases">
        <authorList>
            <person name="Berger JAMES D."/>
            <person name="Berger JAMES D."/>
        </authorList>
    </citation>
    <scope>NUCLEOTIDE SEQUENCE [LARGE SCALE GENOMIC DNA]</scope>
</reference>
<dbReference type="GO" id="GO:0016020">
    <property type="term" value="C:membrane"/>
    <property type="evidence" value="ECO:0007669"/>
    <property type="project" value="UniProtKB-SubCell"/>
</dbReference>
<organism evidence="8 9">
    <name type="scientific">Trichobilharzia regenti</name>
    <name type="common">Nasal bird schistosome</name>
    <dbReference type="NCBI Taxonomy" id="157069"/>
    <lineage>
        <taxon>Eukaryota</taxon>
        <taxon>Metazoa</taxon>
        <taxon>Spiralia</taxon>
        <taxon>Lophotrochozoa</taxon>
        <taxon>Platyhelminthes</taxon>
        <taxon>Trematoda</taxon>
        <taxon>Digenea</taxon>
        <taxon>Strigeidida</taxon>
        <taxon>Schistosomatoidea</taxon>
        <taxon>Schistosomatidae</taxon>
        <taxon>Trichobilharzia</taxon>
    </lineage>
</organism>
<dbReference type="InterPro" id="IPR052983">
    <property type="entry name" value="MFS_Riboflavin_Transporter"/>
</dbReference>
<dbReference type="PANTHER" id="PTHR43385">
    <property type="entry name" value="RIBOFLAVIN TRANSPORTER RIBJ"/>
    <property type="match status" value="1"/>
</dbReference>
<evidence type="ECO:0000256" key="2">
    <source>
        <dbReference type="ARBA" id="ARBA00022448"/>
    </source>
</evidence>
<feature type="transmembrane region" description="Helical" evidence="7">
    <location>
        <begin position="85"/>
        <end position="104"/>
    </location>
</feature>
<dbReference type="Pfam" id="PF07690">
    <property type="entry name" value="MFS_1"/>
    <property type="match status" value="1"/>
</dbReference>
<dbReference type="PANTHER" id="PTHR43385:SF1">
    <property type="entry name" value="RIBOFLAVIN TRANSPORTER RIBJ"/>
    <property type="match status" value="1"/>
</dbReference>
<dbReference type="AlphaFoldDB" id="A0AA85IZP6"/>
<feature type="transmembrane region" description="Helical" evidence="7">
    <location>
        <begin position="265"/>
        <end position="286"/>
    </location>
</feature>
<feature type="compositionally biased region" description="Basic and acidic residues" evidence="6">
    <location>
        <begin position="221"/>
        <end position="241"/>
    </location>
</feature>
<keyword evidence="8" id="KW-1185">Reference proteome</keyword>
<evidence type="ECO:0000256" key="7">
    <source>
        <dbReference type="SAM" id="Phobius"/>
    </source>
</evidence>
<reference evidence="9" key="2">
    <citation type="submission" date="2023-11" db="UniProtKB">
        <authorList>
            <consortium name="WormBaseParasite"/>
        </authorList>
    </citation>
    <scope>IDENTIFICATION</scope>
</reference>
<evidence type="ECO:0000313" key="8">
    <source>
        <dbReference type="Proteomes" id="UP000050795"/>
    </source>
</evidence>
<dbReference type="Gene3D" id="1.20.1250.20">
    <property type="entry name" value="MFS general substrate transporter like domains"/>
    <property type="match status" value="1"/>
</dbReference>
<evidence type="ECO:0008006" key="10">
    <source>
        <dbReference type="Google" id="ProtNLM"/>
    </source>
</evidence>
<keyword evidence="3 7" id="KW-0812">Transmembrane</keyword>
<proteinExistence type="predicted"/>
<accession>A0AA85IZP6</accession>
<dbReference type="InterPro" id="IPR036259">
    <property type="entry name" value="MFS_trans_sf"/>
</dbReference>
<dbReference type="Proteomes" id="UP000050795">
    <property type="component" value="Unassembled WGS sequence"/>
</dbReference>
<feature type="transmembrane region" description="Helical" evidence="7">
    <location>
        <begin position="12"/>
        <end position="43"/>
    </location>
</feature>
<feature type="transmembrane region" description="Helical" evidence="7">
    <location>
        <begin position="144"/>
        <end position="163"/>
    </location>
</feature>
<evidence type="ECO:0000256" key="5">
    <source>
        <dbReference type="ARBA" id="ARBA00023136"/>
    </source>
</evidence>
<dbReference type="InterPro" id="IPR011701">
    <property type="entry name" value="MFS"/>
</dbReference>
<evidence type="ECO:0000256" key="4">
    <source>
        <dbReference type="ARBA" id="ARBA00022989"/>
    </source>
</evidence>
<evidence type="ECO:0000256" key="1">
    <source>
        <dbReference type="ARBA" id="ARBA00004141"/>
    </source>
</evidence>
<feature type="transmembrane region" description="Helical" evidence="7">
    <location>
        <begin position="110"/>
        <end position="137"/>
    </location>
</feature>